<accession>A0A2Z5PDR3</accession>
<feature type="transmembrane region" description="Helical" evidence="1">
    <location>
        <begin position="136"/>
        <end position="152"/>
    </location>
</feature>
<dbReference type="KEGG" id="mmak:MMKA1_12920"/>
<dbReference type="InterPro" id="IPR032713">
    <property type="entry name" value="EmrE"/>
</dbReference>
<keyword evidence="1" id="KW-0472">Membrane</keyword>
<feature type="transmembrane region" description="Helical" evidence="1">
    <location>
        <begin position="198"/>
        <end position="216"/>
    </location>
</feature>
<evidence type="ECO:0000313" key="2">
    <source>
        <dbReference type="EMBL" id="BAP61409.1"/>
    </source>
</evidence>
<evidence type="ECO:0000256" key="1">
    <source>
        <dbReference type="SAM" id="Phobius"/>
    </source>
</evidence>
<dbReference type="Proteomes" id="UP000264208">
    <property type="component" value="Chromosome"/>
</dbReference>
<feature type="transmembrane region" description="Helical" evidence="1">
    <location>
        <begin position="95"/>
        <end position="116"/>
    </location>
</feature>
<dbReference type="EMBL" id="AP011526">
    <property type="protein sequence ID" value="BAP61409.1"/>
    <property type="molecule type" value="Genomic_DNA"/>
</dbReference>
<proteinExistence type="predicted"/>
<organism evidence="2 3">
    <name type="scientific">Methanococcus maripaludis KA1</name>
    <dbReference type="NCBI Taxonomy" id="637914"/>
    <lineage>
        <taxon>Archaea</taxon>
        <taxon>Methanobacteriati</taxon>
        <taxon>Methanobacteriota</taxon>
        <taxon>Methanomada group</taxon>
        <taxon>Methanococci</taxon>
        <taxon>Methanococcales</taxon>
        <taxon>Methanococcaceae</taxon>
        <taxon>Methanococcus</taxon>
    </lineage>
</organism>
<dbReference type="Pfam" id="PF13536">
    <property type="entry name" value="EmrE"/>
    <property type="match status" value="1"/>
</dbReference>
<sequence length="314" mass="35131">MKSIILGILSSLFFASTFVLNRQMDLFGGDWIFSASLRYIFTLPFLLIILYGKNNIKKVIFEIKNNFKEWFIWSNVGFVLFYAPLTFAGNYGPSWLIAGTWQVTIVAGILVTPLFYSMIENNGNLEKVRNKIPKKSLFISLIILFGILLMQYSRITSVSINDLVLGFIPVIIAAFSYPLGNRKTMEISGGKLTTFQRILGMTLCSMPAWILLLFYGLLRSGIPNNNQIMQSFIVALFSGIIATWLFFKATDIVRKDMKKLAAVESTQSGEIVFSVLGELILLGGAFPDIFANLGLLVVIFGMVIHSTYSSKLSN</sequence>
<evidence type="ECO:0000313" key="3">
    <source>
        <dbReference type="Proteomes" id="UP000264208"/>
    </source>
</evidence>
<protein>
    <recommendedName>
        <fullName evidence="4">EamA domain-containing protein</fullName>
    </recommendedName>
</protein>
<evidence type="ECO:0008006" key="4">
    <source>
        <dbReference type="Google" id="ProtNLM"/>
    </source>
</evidence>
<feature type="transmembrane region" description="Helical" evidence="1">
    <location>
        <begin position="158"/>
        <end position="177"/>
    </location>
</feature>
<keyword evidence="1" id="KW-0812">Transmembrane</keyword>
<dbReference type="GeneID" id="10982695"/>
<feature type="transmembrane region" description="Helical" evidence="1">
    <location>
        <begin position="228"/>
        <end position="247"/>
    </location>
</feature>
<feature type="transmembrane region" description="Helical" evidence="1">
    <location>
        <begin position="289"/>
        <end position="308"/>
    </location>
</feature>
<dbReference type="GeneID" id="41279699"/>
<name>A0A2Z5PDR3_METMI</name>
<keyword evidence="1" id="KW-1133">Transmembrane helix</keyword>
<feature type="transmembrane region" description="Helical" evidence="1">
    <location>
        <begin position="31"/>
        <end position="50"/>
    </location>
</feature>
<dbReference type="RefSeq" id="WP_013999546.1">
    <property type="nucleotide sequence ID" value="NZ_AP011526.1"/>
</dbReference>
<gene>
    <name evidence="2" type="ORF">MMKA1_12920</name>
</gene>
<feature type="transmembrane region" description="Helical" evidence="1">
    <location>
        <begin position="70"/>
        <end position="89"/>
    </location>
</feature>
<dbReference type="AlphaFoldDB" id="A0A2Z5PDR3"/>
<reference evidence="2 3" key="1">
    <citation type="submission" date="2009-06" db="EMBL/GenBank/DDBJ databases">
        <title>Molecular Evidence for Microbiologically Influenced Corrosion from genome of Methanogen.</title>
        <authorList>
            <person name="Ito N."/>
            <person name="Tsurumaru H."/>
            <person name="Shimizu A."/>
            <person name="Harada T."/>
            <person name="Hosoyama A."/>
            <person name="Horikawa H."/>
            <person name="Wakai S."/>
            <person name="Sasaki K."/>
            <person name="Nishijima K."/>
            <person name="Ataku H."/>
            <person name="Yamazaki J."/>
            <person name="Mise M."/>
            <person name="Yamazaki S."/>
            <person name="Tanikawa S."/>
            <person name="Harayama S."/>
            <person name="Fujita N."/>
        </authorList>
    </citation>
    <scope>NUCLEOTIDE SEQUENCE [LARGE SCALE GENOMIC DNA]</scope>
    <source>
        <strain evidence="3">KA1 ( NBRC 102054)</strain>
    </source>
</reference>